<dbReference type="Proteomes" id="UP001160148">
    <property type="component" value="Unassembled WGS sequence"/>
</dbReference>
<comment type="caution">
    <text evidence="2">The sequence shown here is derived from an EMBL/GenBank/DDBJ whole genome shotgun (WGS) entry which is preliminary data.</text>
</comment>
<accession>A0AAV0WS36</accession>
<evidence type="ECO:0000256" key="1">
    <source>
        <dbReference type="SAM" id="Phobius"/>
    </source>
</evidence>
<sequence>MKRGYSLPEFKILGNLIEIKDNITYLGVVLHKVLGFKAHVKAAAGKAQATSTALSRLMPNVGGSDQRKRALLSTVVTSKVLYASPIWAVALVFRGNVETLERPQRAIALRVATAYHTVSTAAVLVIAGLIPAHLPAWERMEMYRRRHEPDGRRVSTETRAAVMEKWQIVWTSGESGRWKQRLINDVIAWRSRKHGVVDFHLTQFLFNHGCFGQYLQRFGVRED</sequence>
<keyword evidence="1" id="KW-0812">Transmembrane</keyword>
<gene>
    <name evidence="2" type="ORF">MEUPH1_LOCUS13890</name>
</gene>
<dbReference type="AlphaFoldDB" id="A0AAV0WS36"/>
<organism evidence="2 3">
    <name type="scientific">Macrosiphum euphorbiae</name>
    <name type="common">potato aphid</name>
    <dbReference type="NCBI Taxonomy" id="13131"/>
    <lineage>
        <taxon>Eukaryota</taxon>
        <taxon>Metazoa</taxon>
        <taxon>Ecdysozoa</taxon>
        <taxon>Arthropoda</taxon>
        <taxon>Hexapoda</taxon>
        <taxon>Insecta</taxon>
        <taxon>Pterygota</taxon>
        <taxon>Neoptera</taxon>
        <taxon>Paraneoptera</taxon>
        <taxon>Hemiptera</taxon>
        <taxon>Sternorrhyncha</taxon>
        <taxon>Aphidomorpha</taxon>
        <taxon>Aphidoidea</taxon>
        <taxon>Aphididae</taxon>
        <taxon>Macrosiphini</taxon>
        <taxon>Macrosiphum</taxon>
    </lineage>
</organism>
<protein>
    <submittedName>
        <fullName evidence="2">Uncharacterized protein</fullName>
    </submittedName>
</protein>
<keyword evidence="1" id="KW-1133">Transmembrane helix</keyword>
<name>A0AAV0WS36_9HEMI</name>
<reference evidence="2 3" key="1">
    <citation type="submission" date="2023-01" db="EMBL/GenBank/DDBJ databases">
        <authorList>
            <person name="Whitehead M."/>
        </authorList>
    </citation>
    <scope>NUCLEOTIDE SEQUENCE [LARGE SCALE GENOMIC DNA]</scope>
</reference>
<evidence type="ECO:0000313" key="2">
    <source>
        <dbReference type="EMBL" id="CAI6358367.1"/>
    </source>
</evidence>
<proteinExistence type="predicted"/>
<evidence type="ECO:0000313" key="3">
    <source>
        <dbReference type="Proteomes" id="UP001160148"/>
    </source>
</evidence>
<keyword evidence="1" id="KW-0472">Membrane</keyword>
<dbReference type="EMBL" id="CARXXK010000002">
    <property type="protein sequence ID" value="CAI6358367.1"/>
    <property type="molecule type" value="Genomic_DNA"/>
</dbReference>
<keyword evidence="3" id="KW-1185">Reference proteome</keyword>
<feature type="transmembrane region" description="Helical" evidence="1">
    <location>
        <begin position="113"/>
        <end position="137"/>
    </location>
</feature>